<accession>A0A4Y4CS93</accession>
<gene>
    <name evidence="1" type="ORF">ZRA01_12590</name>
</gene>
<organism evidence="1 2">
    <name type="scientific">Zoogloea ramigera</name>
    <dbReference type="NCBI Taxonomy" id="350"/>
    <lineage>
        <taxon>Bacteria</taxon>
        <taxon>Pseudomonadati</taxon>
        <taxon>Pseudomonadota</taxon>
        <taxon>Betaproteobacteria</taxon>
        <taxon>Rhodocyclales</taxon>
        <taxon>Zoogloeaceae</taxon>
        <taxon>Zoogloea</taxon>
    </lineage>
</organism>
<evidence type="ECO:0000313" key="1">
    <source>
        <dbReference type="EMBL" id="GEC95186.1"/>
    </source>
</evidence>
<dbReference type="SUPFAM" id="SSF103196">
    <property type="entry name" value="Roadblock/LC7 domain"/>
    <property type="match status" value="1"/>
</dbReference>
<comment type="caution">
    <text evidence="1">The sequence shown here is derived from an EMBL/GenBank/DDBJ whole genome shotgun (WGS) entry which is preliminary data.</text>
</comment>
<dbReference type="EMBL" id="BJNV01000014">
    <property type="protein sequence ID" value="GEC95186.1"/>
    <property type="molecule type" value="Genomic_DNA"/>
</dbReference>
<dbReference type="AlphaFoldDB" id="A0A4Y4CS93"/>
<keyword evidence="2" id="KW-1185">Reference proteome</keyword>
<sequence>MAAPDPLYLLPTPAGAWIASAEAAADRLRAFIRLLLAQPVSPPWRDPDDLFVRRLGQLGWVQFLAAPRRVSQAPFDDALRSYLPALSAKGCALLADAHGFHLASSGFSDSAAEALAALSADLASLHERHRRSLNHNLGLTGSAWAMPDAAGHSQLAFWPLHVGEHRFALVTAGVPHLNQPELVDLVWLLHQRYGPLASRTQLSVSTTIS</sequence>
<reference evidence="1 2" key="1">
    <citation type="submission" date="2019-06" db="EMBL/GenBank/DDBJ databases">
        <title>Whole genome shotgun sequence of Zoogloea ramigera NBRC 15342.</title>
        <authorList>
            <person name="Hosoyama A."/>
            <person name="Uohara A."/>
            <person name="Ohji S."/>
            <person name="Ichikawa N."/>
        </authorList>
    </citation>
    <scope>NUCLEOTIDE SEQUENCE [LARGE SCALE GENOMIC DNA]</scope>
    <source>
        <strain evidence="1 2">NBRC 15342</strain>
    </source>
</reference>
<name>A0A4Y4CS93_ZOORA</name>
<protein>
    <submittedName>
        <fullName evidence="1">Uncharacterized protein</fullName>
    </submittedName>
</protein>
<proteinExistence type="predicted"/>
<evidence type="ECO:0000313" key="2">
    <source>
        <dbReference type="Proteomes" id="UP000318422"/>
    </source>
</evidence>
<dbReference type="OrthoDB" id="5295752at2"/>
<dbReference type="RefSeq" id="WP_141350407.1">
    <property type="nucleotide sequence ID" value="NZ_BJNV01000014.1"/>
</dbReference>
<dbReference type="Proteomes" id="UP000318422">
    <property type="component" value="Unassembled WGS sequence"/>
</dbReference>